<keyword evidence="2 5" id="KW-0812">Transmembrane</keyword>
<gene>
    <name evidence="7" type="ORF">JYZ213_LOCUS38185</name>
</gene>
<dbReference type="EMBL" id="CAJNOG010001094">
    <property type="protein sequence ID" value="CAF1407954.1"/>
    <property type="molecule type" value="Genomic_DNA"/>
</dbReference>
<protein>
    <recommendedName>
        <fullName evidence="6">G-protein coupled receptors family 1 profile domain-containing protein</fullName>
    </recommendedName>
</protein>
<evidence type="ECO:0000256" key="1">
    <source>
        <dbReference type="ARBA" id="ARBA00004370"/>
    </source>
</evidence>
<feature type="transmembrane region" description="Helical" evidence="5">
    <location>
        <begin position="233"/>
        <end position="252"/>
    </location>
</feature>
<proteinExistence type="predicted"/>
<name>A0A815LJ68_9BILA</name>
<feature type="domain" description="G-protein coupled receptors family 1 profile" evidence="6">
    <location>
        <begin position="33"/>
        <end position="296"/>
    </location>
</feature>
<sequence>MPTSVDSMKLLETIPINLYVIGGPILLFIGTISCICNLIIFTRNNLRKNSCSICLIAFNLSSLLLLYFSFLPAILQIGYNIDPGSYNLIYCRIRYYLGFLFACLPSFYLILASIDRTLITSSNVRIRQWSNTHFIYKCLLFLTLFWTLFHIHALLYTNIIQIEPNHFVCYFNPGLYSILVSYYSLIVNGMIPPILLTIFGLLTMRNIHHSRSRISPSLVKTNSNIIHRKNQQLIRMLSTEILICIMINFIHPSVLLYEQITQNKIQDYNHTIINQFLISISTFILHIPYCLSFYTNLIVSKTFRTEVKHFIHKYY</sequence>
<dbReference type="SUPFAM" id="SSF81321">
    <property type="entry name" value="Family A G protein-coupled receptor-like"/>
    <property type="match status" value="1"/>
</dbReference>
<feature type="transmembrane region" description="Helical" evidence="5">
    <location>
        <begin position="272"/>
        <end position="294"/>
    </location>
</feature>
<dbReference type="GO" id="GO:0016020">
    <property type="term" value="C:membrane"/>
    <property type="evidence" value="ECO:0007669"/>
    <property type="project" value="UniProtKB-SubCell"/>
</dbReference>
<reference evidence="7" key="1">
    <citation type="submission" date="2021-02" db="EMBL/GenBank/DDBJ databases">
        <authorList>
            <person name="Nowell W R."/>
        </authorList>
    </citation>
    <scope>NUCLEOTIDE SEQUENCE</scope>
</reference>
<evidence type="ECO:0000256" key="4">
    <source>
        <dbReference type="ARBA" id="ARBA00023136"/>
    </source>
</evidence>
<dbReference type="PROSITE" id="PS50262">
    <property type="entry name" value="G_PROTEIN_RECEP_F1_2"/>
    <property type="match status" value="1"/>
</dbReference>
<evidence type="ECO:0000256" key="3">
    <source>
        <dbReference type="ARBA" id="ARBA00022989"/>
    </source>
</evidence>
<keyword evidence="3 5" id="KW-1133">Transmembrane helix</keyword>
<feature type="transmembrane region" description="Helical" evidence="5">
    <location>
        <begin position="16"/>
        <end position="41"/>
    </location>
</feature>
<evidence type="ECO:0000313" key="8">
    <source>
        <dbReference type="Proteomes" id="UP000663845"/>
    </source>
</evidence>
<evidence type="ECO:0000313" key="7">
    <source>
        <dbReference type="EMBL" id="CAF1407954.1"/>
    </source>
</evidence>
<dbReference type="InterPro" id="IPR017452">
    <property type="entry name" value="GPCR_Rhodpsn_7TM"/>
</dbReference>
<accession>A0A815LJ68</accession>
<evidence type="ECO:0000256" key="2">
    <source>
        <dbReference type="ARBA" id="ARBA00022692"/>
    </source>
</evidence>
<feature type="transmembrane region" description="Helical" evidence="5">
    <location>
        <begin position="134"/>
        <end position="155"/>
    </location>
</feature>
<feature type="transmembrane region" description="Helical" evidence="5">
    <location>
        <begin position="175"/>
        <end position="203"/>
    </location>
</feature>
<organism evidence="7 8">
    <name type="scientific">Adineta steineri</name>
    <dbReference type="NCBI Taxonomy" id="433720"/>
    <lineage>
        <taxon>Eukaryota</taxon>
        <taxon>Metazoa</taxon>
        <taxon>Spiralia</taxon>
        <taxon>Gnathifera</taxon>
        <taxon>Rotifera</taxon>
        <taxon>Eurotatoria</taxon>
        <taxon>Bdelloidea</taxon>
        <taxon>Adinetida</taxon>
        <taxon>Adinetidae</taxon>
        <taxon>Adineta</taxon>
    </lineage>
</organism>
<feature type="transmembrane region" description="Helical" evidence="5">
    <location>
        <begin position="53"/>
        <end position="75"/>
    </location>
</feature>
<dbReference type="AlphaFoldDB" id="A0A815LJ68"/>
<feature type="transmembrane region" description="Helical" evidence="5">
    <location>
        <begin position="95"/>
        <end position="114"/>
    </location>
</feature>
<evidence type="ECO:0000256" key="5">
    <source>
        <dbReference type="SAM" id="Phobius"/>
    </source>
</evidence>
<keyword evidence="4 5" id="KW-0472">Membrane</keyword>
<dbReference type="Proteomes" id="UP000663845">
    <property type="component" value="Unassembled WGS sequence"/>
</dbReference>
<comment type="caution">
    <text evidence="7">The sequence shown here is derived from an EMBL/GenBank/DDBJ whole genome shotgun (WGS) entry which is preliminary data.</text>
</comment>
<dbReference type="Gene3D" id="1.20.1070.10">
    <property type="entry name" value="Rhodopsin 7-helix transmembrane proteins"/>
    <property type="match status" value="1"/>
</dbReference>
<evidence type="ECO:0000259" key="6">
    <source>
        <dbReference type="PROSITE" id="PS50262"/>
    </source>
</evidence>
<comment type="subcellular location">
    <subcellularLocation>
        <location evidence="1">Membrane</location>
    </subcellularLocation>
</comment>